<keyword evidence="8" id="KW-0503">Monooxygenase</keyword>
<evidence type="ECO:0000256" key="5">
    <source>
        <dbReference type="ARBA" id="ARBA00023002"/>
    </source>
</evidence>
<dbReference type="PANTHER" id="PTHR47956:SF10">
    <property type="entry name" value="CYTOCHROME P450 FAMILY 71 PROTEIN"/>
    <property type="match status" value="1"/>
</dbReference>
<dbReference type="GO" id="GO:0020037">
    <property type="term" value="F:heme binding"/>
    <property type="evidence" value="ECO:0007669"/>
    <property type="project" value="InterPro"/>
</dbReference>
<dbReference type="Gene3D" id="1.10.630.10">
    <property type="entry name" value="Cytochrome P450"/>
    <property type="match status" value="1"/>
</dbReference>
<keyword evidence="3 9" id="KW-0812">Transmembrane</keyword>
<gene>
    <name evidence="10" type="ORF">L484_021143</name>
</gene>
<name>W9QY78_9ROSA</name>
<feature type="binding site" description="axial binding residue" evidence="7">
    <location>
        <position position="92"/>
    </location>
    <ligand>
        <name>heme</name>
        <dbReference type="ChEBI" id="CHEBI:30413"/>
    </ligand>
    <ligandPart>
        <name>Fe</name>
        <dbReference type="ChEBI" id="CHEBI:18248"/>
    </ligandPart>
</feature>
<dbReference type="EMBL" id="KE344017">
    <property type="protein sequence ID" value="EXB50916.1"/>
    <property type="molecule type" value="Genomic_DNA"/>
</dbReference>
<dbReference type="SUPFAM" id="SSF48264">
    <property type="entry name" value="Cytochrome P450"/>
    <property type="match status" value="1"/>
</dbReference>
<comment type="cofactor">
    <cofactor evidence="7">
        <name>heme</name>
        <dbReference type="ChEBI" id="CHEBI:30413"/>
    </cofactor>
</comment>
<evidence type="ECO:0000256" key="8">
    <source>
        <dbReference type="RuleBase" id="RU000461"/>
    </source>
</evidence>
<dbReference type="GO" id="GO:0004497">
    <property type="term" value="F:monooxygenase activity"/>
    <property type="evidence" value="ECO:0007669"/>
    <property type="project" value="UniProtKB-KW"/>
</dbReference>
<evidence type="ECO:0000256" key="9">
    <source>
        <dbReference type="SAM" id="Phobius"/>
    </source>
</evidence>
<protein>
    <submittedName>
        <fullName evidence="10">Cytochrome P450 71A1</fullName>
    </submittedName>
</protein>
<dbReference type="eggNOG" id="KOG0156">
    <property type="taxonomic scope" value="Eukaryota"/>
</dbReference>
<keyword evidence="7 8" id="KW-0408">Iron</keyword>
<evidence type="ECO:0000256" key="7">
    <source>
        <dbReference type="PIRSR" id="PIRSR602401-1"/>
    </source>
</evidence>
<dbReference type="GO" id="GO:0016020">
    <property type="term" value="C:membrane"/>
    <property type="evidence" value="ECO:0007669"/>
    <property type="project" value="UniProtKB-SubCell"/>
</dbReference>
<comment type="subcellular location">
    <subcellularLocation>
        <location evidence="1">Membrane</location>
        <topology evidence="1">Single-pass membrane protein</topology>
    </subcellularLocation>
</comment>
<dbReference type="GO" id="GO:0005506">
    <property type="term" value="F:iron ion binding"/>
    <property type="evidence" value="ECO:0007669"/>
    <property type="project" value="InterPro"/>
</dbReference>
<keyword evidence="5 8" id="KW-0560">Oxidoreductase</keyword>
<evidence type="ECO:0000256" key="2">
    <source>
        <dbReference type="ARBA" id="ARBA00010617"/>
    </source>
</evidence>
<dbReference type="AlphaFoldDB" id="W9QY78"/>
<keyword evidence="4 9" id="KW-1133">Transmembrane helix</keyword>
<evidence type="ECO:0000313" key="10">
    <source>
        <dbReference type="EMBL" id="EXB50916.1"/>
    </source>
</evidence>
<keyword evidence="11" id="KW-1185">Reference proteome</keyword>
<reference evidence="11" key="1">
    <citation type="submission" date="2013-01" db="EMBL/GenBank/DDBJ databases">
        <title>Draft Genome Sequence of a Mulberry Tree, Morus notabilis C.K. Schneid.</title>
        <authorList>
            <person name="He N."/>
            <person name="Zhao S."/>
        </authorList>
    </citation>
    <scope>NUCLEOTIDE SEQUENCE</scope>
</reference>
<dbReference type="InterPro" id="IPR001128">
    <property type="entry name" value="Cyt_P450"/>
</dbReference>
<keyword evidence="7 8" id="KW-0349">Heme</keyword>
<dbReference type="PRINTS" id="PR00463">
    <property type="entry name" value="EP450I"/>
</dbReference>
<dbReference type="Pfam" id="PF00067">
    <property type="entry name" value="p450"/>
    <property type="match status" value="1"/>
</dbReference>
<dbReference type="Proteomes" id="UP000030645">
    <property type="component" value="Unassembled WGS sequence"/>
</dbReference>
<dbReference type="GO" id="GO:0016705">
    <property type="term" value="F:oxidoreductase activity, acting on paired donors, with incorporation or reduction of molecular oxygen"/>
    <property type="evidence" value="ECO:0007669"/>
    <property type="project" value="InterPro"/>
</dbReference>
<evidence type="ECO:0000256" key="3">
    <source>
        <dbReference type="ARBA" id="ARBA00022692"/>
    </source>
</evidence>
<dbReference type="InterPro" id="IPR036396">
    <property type="entry name" value="Cyt_P450_sf"/>
</dbReference>
<evidence type="ECO:0000313" key="11">
    <source>
        <dbReference type="Proteomes" id="UP000030645"/>
    </source>
</evidence>
<dbReference type="InterPro" id="IPR050193">
    <property type="entry name" value="Cytochrome_P450_71"/>
</dbReference>
<evidence type="ECO:0000256" key="4">
    <source>
        <dbReference type="ARBA" id="ARBA00022989"/>
    </source>
</evidence>
<dbReference type="STRING" id="981085.W9QY78"/>
<comment type="similarity">
    <text evidence="2 8">Belongs to the cytochrome P450 family.</text>
</comment>
<feature type="transmembrane region" description="Helical" evidence="9">
    <location>
        <begin position="94"/>
        <end position="113"/>
    </location>
</feature>
<proteinExistence type="inferred from homology"/>
<keyword evidence="6 9" id="KW-0472">Membrane</keyword>
<evidence type="ECO:0000256" key="6">
    <source>
        <dbReference type="ARBA" id="ARBA00023136"/>
    </source>
</evidence>
<dbReference type="PANTHER" id="PTHR47956">
    <property type="entry name" value="CYTOCHROME P450 71B11-RELATED"/>
    <property type="match status" value="1"/>
</dbReference>
<accession>W9QY78</accession>
<dbReference type="InterPro" id="IPR002401">
    <property type="entry name" value="Cyt_P450_E_grp-I"/>
</dbReference>
<organism evidence="10 11">
    <name type="scientific">Morus notabilis</name>
    <dbReference type="NCBI Taxonomy" id="981085"/>
    <lineage>
        <taxon>Eukaryota</taxon>
        <taxon>Viridiplantae</taxon>
        <taxon>Streptophyta</taxon>
        <taxon>Embryophyta</taxon>
        <taxon>Tracheophyta</taxon>
        <taxon>Spermatophyta</taxon>
        <taxon>Magnoliopsida</taxon>
        <taxon>eudicotyledons</taxon>
        <taxon>Gunneridae</taxon>
        <taxon>Pentapetalae</taxon>
        <taxon>rosids</taxon>
        <taxon>fabids</taxon>
        <taxon>Rosales</taxon>
        <taxon>Moraceae</taxon>
        <taxon>Moreae</taxon>
        <taxon>Morus</taxon>
    </lineage>
</organism>
<keyword evidence="7 8" id="KW-0479">Metal-binding</keyword>
<evidence type="ECO:0000256" key="1">
    <source>
        <dbReference type="ARBA" id="ARBA00004167"/>
    </source>
</evidence>
<dbReference type="PROSITE" id="PS00086">
    <property type="entry name" value="CYTOCHROME_P450"/>
    <property type="match status" value="1"/>
</dbReference>
<dbReference type="InterPro" id="IPR017972">
    <property type="entry name" value="Cyt_P450_CS"/>
</dbReference>
<sequence length="158" mass="17961">MNYLKCVVKENFRLHPPAPLLAPRETTASVKIGGYEIPAKTRVFVNAWAIQRHPSSWDEPEEFVPERFENNPVDLNGQDFQFIPFGFGRRRCPGLALGLVTIEYLIANLLYWFDWKLPDDGGLPEDLDMTEVCGLSVHKKFPLHVIPILSCSVVPLNL</sequence>